<evidence type="ECO:0000313" key="1">
    <source>
        <dbReference type="EMBL" id="KAF3111513.1"/>
    </source>
</evidence>
<reference evidence="1 2" key="1">
    <citation type="submission" date="2019-06" db="EMBL/GenBank/DDBJ databases">
        <authorList>
            <person name="Palmer J.M."/>
        </authorList>
    </citation>
    <scope>NUCLEOTIDE SEQUENCE [LARGE SCALE GENOMIC DNA]</scope>
    <source>
        <strain evidence="1 2">TWF102</strain>
    </source>
</reference>
<accession>A0A7C8NLB8</accession>
<gene>
    <name evidence="1" type="ORF">TWF102_007175</name>
</gene>
<dbReference type="EMBL" id="WIQW01000004">
    <property type="protein sequence ID" value="KAF3111513.1"/>
    <property type="molecule type" value="Genomic_DNA"/>
</dbReference>
<comment type="caution">
    <text evidence="1">The sequence shown here is derived from an EMBL/GenBank/DDBJ whole genome shotgun (WGS) entry which is preliminary data.</text>
</comment>
<proteinExistence type="predicted"/>
<organism evidence="1 2">
    <name type="scientific">Orbilia oligospora</name>
    <name type="common">Nematode-trapping fungus</name>
    <name type="synonym">Arthrobotrys oligospora</name>
    <dbReference type="NCBI Taxonomy" id="2813651"/>
    <lineage>
        <taxon>Eukaryota</taxon>
        <taxon>Fungi</taxon>
        <taxon>Dikarya</taxon>
        <taxon>Ascomycota</taxon>
        <taxon>Pezizomycotina</taxon>
        <taxon>Orbiliomycetes</taxon>
        <taxon>Orbiliales</taxon>
        <taxon>Orbiliaceae</taxon>
        <taxon>Orbilia</taxon>
    </lineage>
</organism>
<evidence type="ECO:0000313" key="2">
    <source>
        <dbReference type="Proteomes" id="UP000475325"/>
    </source>
</evidence>
<dbReference type="AlphaFoldDB" id="A0A7C8NLB8"/>
<dbReference type="Proteomes" id="UP000475325">
    <property type="component" value="Unassembled WGS sequence"/>
</dbReference>
<name>A0A7C8NLB8_ORBOL</name>
<sequence>MCSTFLPNIPFCVTHMMHDASMYASAGGQPIHEQPGAAANAYASLGGCLRLGSAQILYSSYKLGWLCRSGAGGQKRTWLPKTRVMIIDKRAPPILLHERSVGVPSVQPVVWTIAARAQFLN</sequence>
<protein>
    <submittedName>
        <fullName evidence="1">Uncharacterized protein</fullName>
    </submittedName>
</protein>